<name>A0A2R4M2D5_9RHOB</name>
<dbReference type="Proteomes" id="UP000241447">
    <property type="component" value="Chromosome"/>
</dbReference>
<proteinExistence type="predicted"/>
<accession>A0A2R4M2D5</accession>
<dbReference type="PANTHER" id="PTHR42949:SF3">
    <property type="entry name" value="ANAEROBIC GLYCEROL-3-PHOSPHATE DEHYDROGENASE SUBUNIT B"/>
    <property type="match status" value="1"/>
</dbReference>
<feature type="domain" description="FAD/NAD(P)-binding" evidence="2">
    <location>
        <begin position="3"/>
        <end position="330"/>
    </location>
</feature>
<dbReference type="PRINTS" id="PR00368">
    <property type="entry name" value="FADPNR"/>
</dbReference>
<dbReference type="InterPro" id="IPR041854">
    <property type="entry name" value="BFD-like_2Fe2S-bd_dom_sf"/>
</dbReference>
<dbReference type="InterPro" id="IPR017224">
    <property type="entry name" value="Opine_Oxase_asu/HCN_bsu"/>
</dbReference>
<protein>
    <submittedName>
        <fullName evidence="3">Opine oxidase subunit A</fullName>
    </submittedName>
</protein>
<evidence type="ECO:0000313" key="3">
    <source>
        <dbReference type="EMBL" id="AVW91335.1"/>
    </source>
</evidence>
<evidence type="ECO:0000259" key="2">
    <source>
        <dbReference type="Pfam" id="PF07992"/>
    </source>
</evidence>
<dbReference type="OrthoDB" id="9801699at2"/>
<reference evidence="3 4" key="1">
    <citation type="submission" date="2018-03" db="EMBL/GenBank/DDBJ databases">
        <title>The Complete Genome of Celeribacter baekdonensis strain LH4, a Thiosulfate-Oxidizing Alphaproteobacterium Isolated from Gulf of Mexico Continental Slope Sediments.</title>
        <authorList>
            <person name="Flood B.E."/>
            <person name="Bailey J.V."/>
            <person name="Leprich D."/>
        </authorList>
    </citation>
    <scope>NUCLEOTIDE SEQUENCE [LARGE SCALE GENOMIC DNA]</scope>
    <source>
        <strain evidence="3 4">LH4</strain>
    </source>
</reference>
<dbReference type="AlphaFoldDB" id="A0A2R4M2D5"/>
<dbReference type="PRINTS" id="PR00411">
    <property type="entry name" value="PNDRDTASEI"/>
</dbReference>
<dbReference type="Gene3D" id="1.10.10.1100">
    <property type="entry name" value="BFD-like [2Fe-2S]-binding domain"/>
    <property type="match status" value="1"/>
</dbReference>
<sequence>MHDLAIVGAGPAGMAAALAVAEAGFSVVVVDEQARAGGQIFRRPPEAWGERHGTYRPYTWARDLIERFEDHPGIKTHFRSTVFGVLRDRDRSEHAVFDVAVSTPVGGQRITSRRLLLATGAYDMPVAFPGWTLPGVMTAGAVQSLLKSQKVLAGKRIVLVGSHPIQLILAGQLLDAGAEIVEIALARDMPGLVEMVRSLPAIPGHVSIFSEGLRALAKIARHRVPISRRTVVSEAVSKDNMLDVRLSQVDRDWKKTGINHTVEADVLVLGYGFTPSTELARQVGCDLIWNSVGGGWTVSHDTGFQSSAPDVFVAGEPTGVAGAERAWAEGHMAGLAIAASLGATIPPVALAQARRRLTGSARFAGVMQAMFAPRRAALAELSRQEETVICRCETIRNGKIEKTLQNNPFIQSASAVKLECRSGMGPCQGRYCEATVAARVAEVRKASIEASGYFNAHLPVKPVPLQDYRDIGGE</sequence>
<dbReference type="Pfam" id="PF07992">
    <property type="entry name" value="Pyr_redox_2"/>
    <property type="match status" value="1"/>
</dbReference>
<dbReference type="InterPro" id="IPR036188">
    <property type="entry name" value="FAD/NAD-bd_sf"/>
</dbReference>
<evidence type="ECO:0000313" key="4">
    <source>
        <dbReference type="Proteomes" id="UP000241447"/>
    </source>
</evidence>
<dbReference type="SUPFAM" id="SSF51905">
    <property type="entry name" value="FAD/NAD(P)-binding domain"/>
    <property type="match status" value="1"/>
</dbReference>
<dbReference type="GO" id="GO:0016491">
    <property type="term" value="F:oxidoreductase activity"/>
    <property type="evidence" value="ECO:0007669"/>
    <property type="project" value="UniProtKB-KW"/>
</dbReference>
<dbReference type="EMBL" id="CP028475">
    <property type="protein sequence ID" value="AVW91335.1"/>
    <property type="molecule type" value="Genomic_DNA"/>
</dbReference>
<dbReference type="InterPro" id="IPR023753">
    <property type="entry name" value="FAD/NAD-binding_dom"/>
</dbReference>
<dbReference type="PANTHER" id="PTHR42949">
    <property type="entry name" value="ANAEROBIC GLYCEROL-3-PHOSPHATE DEHYDROGENASE SUBUNIT B"/>
    <property type="match status" value="1"/>
</dbReference>
<dbReference type="KEGG" id="cbak:DA792_09785"/>
<keyword evidence="1" id="KW-0560">Oxidoreductase</keyword>
<dbReference type="RefSeq" id="WP_107719781.1">
    <property type="nucleotide sequence ID" value="NZ_CP028475.1"/>
</dbReference>
<dbReference type="PIRSF" id="PIRSF037495">
    <property type="entry name" value="Opine_OX_OoxA/HcnB"/>
    <property type="match status" value="1"/>
</dbReference>
<organism evidence="3 4">
    <name type="scientific">Celeribacter baekdonensis</name>
    <dbReference type="NCBI Taxonomy" id="875171"/>
    <lineage>
        <taxon>Bacteria</taxon>
        <taxon>Pseudomonadati</taxon>
        <taxon>Pseudomonadota</taxon>
        <taxon>Alphaproteobacteria</taxon>
        <taxon>Rhodobacterales</taxon>
        <taxon>Roseobacteraceae</taxon>
        <taxon>Celeribacter</taxon>
    </lineage>
</organism>
<dbReference type="Gene3D" id="3.50.50.60">
    <property type="entry name" value="FAD/NAD(P)-binding domain"/>
    <property type="match status" value="2"/>
</dbReference>
<evidence type="ECO:0000256" key="1">
    <source>
        <dbReference type="ARBA" id="ARBA00023002"/>
    </source>
</evidence>
<gene>
    <name evidence="3" type="ORF">DA792_09785</name>
</gene>
<dbReference type="InterPro" id="IPR051691">
    <property type="entry name" value="Metab_Enz_Cyan_OpOx_G3PDH"/>
</dbReference>
<dbReference type="CDD" id="cd19946">
    <property type="entry name" value="GlpA-like_Fer2_BFD-like"/>
    <property type="match status" value="1"/>
</dbReference>